<proteinExistence type="predicted"/>
<feature type="compositionally biased region" description="Low complexity" evidence="1">
    <location>
        <begin position="16"/>
        <end position="26"/>
    </location>
</feature>
<evidence type="ECO:0000313" key="3">
    <source>
        <dbReference type="Proteomes" id="UP001194469"/>
    </source>
</evidence>
<feature type="compositionally biased region" description="Low complexity" evidence="1">
    <location>
        <begin position="118"/>
        <end position="139"/>
    </location>
</feature>
<feature type="compositionally biased region" description="Basic and acidic residues" evidence="1">
    <location>
        <begin position="59"/>
        <end position="80"/>
    </location>
</feature>
<accession>A0ABS0J514</accession>
<keyword evidence="3" id="KW-1185">Reference proteome</keyword>
<dbReference type="EMBL" id="VRYY01000318">
    <property type="protein sequence ID" value="MBG3877540.1"/>
    <property type="molecule type" value="Genomic_DNA"/>
</dbReference>
<dbReference type="Proteomes" id="UP001194469">
    <property type="component" value="Unassembled WGS sequence"/>
</dbReference>
<feature type="compositionally biased region" description="Basic and acidic residues" evidence="1">
    <location>
        <begin position="27"/>
        <end position="50"/>
    </location>
</feature>
<name>A0ABS0J514_9BACT</name>
<sequence>MADFLKVDAGRLAEAAAAQAGAQGAAGRRDAPPQERDVDAFDRAMGDARDGQPGSGVSGDRDASGDRRVAGRNQDDRRNSEQGGKGGDDTDQVDDGMSASPFQLLGGAMEGMFRRVGPDGADGAQAAAQASAPAAPADPANRDGLTSSLVERILVSTPESGGNEVRILLGDALPGTEIRMTRGPDGMLMVDLATDDANSFQTLVAARAELKARLDQLEKGGVRVEVTDNARQDDGNADRRSAGHMDYDPDNQRGRRG</sequence>
<reference evidence="2 3" key="1">
    <citation type="submission" date="2019-08" db="EMBL/GenBank/DDBJ databases">
        <authorList>
            <person name="Luo N."/>
        </authorList>
    </citation>
    <scope>NUCLEOTIDE SEQUENCE [LARGE SCALE GENOMIC DNA]</scope>
    <source>
        <strain evidence="2 3">NCIMB 9442</strain>
    </source>
</reference>
<evidence type="ECO:0000313" key="2">
    <source>
        <dbReference type="EMBL" id="MBG3877540.1"/>
    </source>
</evidence>
<feature type="region of interest" description="Disordered" evidence="1">
    <location>
        <begin position="16"/>
        <end position="143"/>
    </location>
</feature>
<comment type="caution">
    <text evidence="2">The sequence shown here is derived from an EMBL/GenBank/DDBJ whole genome shotgun (WGS) entry which is preliminary data.</text>
</comment>
<organism evidence="2 3">
    <name type="scientific">Nitratidesulfovibrio oxamicus</name>
    <dbReference type="NCBI Taxonomy" id="32016"/>
    <lineage>
        <taxon>Bacteria</taxon>
        <taxon>Pseudomonadati</taxon>
        <taxon>Thermodesulfobacteriota</taxon>
        <taxon>Desulfovibrionia</taxon>
        <taxon>Desulfovibrionales</taxon>
        <taxon>Desulfovibrionaceae</taxon>
        <taxon>Nitratidesulfovibrio</taxon>
    </lineage>
</organism>
<feature type="region of interest" description="Disordered" evidence="1">
    <location>
        <begin position="217"/>
        <end position="257"/>
    </location>
</feature>
<dbReference type="RefSeq" id="WP_196609614.1">
    <property type="nucleotide sequence ID" value="NZ_VRYY01000318.1"/>
</dbReference>
<protein>
    <submittedName>
        <fullName evidence="2">Type III secretion system needle length determinant</fullName>
    </submittedName>
</protein>
<evidence type="ECO:0000256" key="1">
    <source>
        <dbReference type="SAM" id="MobiDB-lite"/>
    </source>
</evidence>
<gene>
    <name evidence="2" type="ORF">FVW20_11070</name>
</gene>